<dbReference type="EMBL" id="FOGZ01000010">
    <property type="protein sequence ID" value="SER77970.1"/>
    <property type="molecule type" value="Genomic_DNA"/>
</dbReference>
<keyword evidence="4 5" id="KW-0472">Membrane</keyword>
<protein>
    <submittedName>
        <fullName evidence="7">ABC-2 type transport system permease protein</fullName>
    </submittedName>
</protein>
<reference evidence="7 8" key="1">
    <citation type="submission" date="2016-10" db="EMBL/GenBank/DDBJ databases">
        <authorList>
            <person name="de Groot N.N."/>
        </authorList>
    </citation>
    <scope>NUCLEOTIDE SEQUENCE [LARGE SCALE GENOMIC DNA]</scope>
    <source>
        <strain evidence="7 8">DSM 16859</strain>
    </source>
</reference>
<proteinExistence type="predicted"/>
<dbReference type="InterPro" id="IPR013525">
    <property type="entry name" value="ABC2_TM"/>
</dbReference>
<evidence type="ECO:0000259" key="6">
    <source>
        <dbReference type="Pfam" id="PF12698"/>
    </source>
</evidence>
<evidence type="ECO:0000256" key="5">
    <source>
        <dbReference type="SAM" id="Phobius"/>
    </source>
</evidence>
<feature type="transmembrane region" description="Helical" evidence="5">
    <location>
        <begin position="306"/>
        <end position="327"/>
    </location>
</feature>
<accession>A0A1H9RYV2</accession>
<organism evidence="7 8">
    <name type="scientific">Propionibacterium cyclohexanicum</name>
    <dbReference type="NCBI Taxonomy" id="64702"/>
    <lineage>
        <taxon>Bacteria</taxon>
        <taxon>Bacillati</taxon>
        <taxon>Actinomycetota</taxon>
        <taxon>Actinomycetes</taxon>
        <taxon>Propionibacteriales</taxon>
        <taxon>Propionibacteriaceae</taxon>
        <taxon>Propionibacterium</taxon>
    </lineage>
</organism>
<evidence type="ECO:0000313" key="7">
    <source>
        <dbReference type="EMBL" id="SER77970.1"/>
    </source>
</evidence>
<dbReference type="Proteomes" id="UP000198815">
    <property type="component" value="Unassembled WGS sequence"/>
</dbReference>
<dbReference type="OrthoDB" id="9777766at2"/>
<feature type="transmembrane region" description="Helical" evidence="5">
    <location>
        <begin position="275"/>
        <end position="300"/>
    </location>
</feature>
<keyword evidence="8" id="KW-1185">Reference proteome</keyword>
<feature type="transmembrane region" description="Helical" evidence="5">
    <location>
        <begin position="364"/>
        <end position="386"/>
    </location>
</feature>
<dbReference type="Pfam" id="PF12698">
    <property type="entry name" value="ABC2_membrane_3"/>
    <property type="match status" value="1"/>
</dbReference>
<keyword evidence="3 5" id="KW-1133">Transmembrane helix</keyword>
<keyword evidence="2 5" id="KW-0812">Transmembrane</keyword>
<gene>
    <name evidence="7" type="ORF">SAMN05443377_11055</name>
</gene>
<sequence length="414" mass="43746">MSTQHNLGTVIRFEVTRALAKRSFWLATLAMPAFIALVMVLQIGSSSSISDQTQGQASAHINFAYVDDSGLVNPQIASAAGGTRIADQNVGVEQVRSGALDAFVHYPADPSSQPVQISGRDVGMFASGKYEAVAKSVLTASVSAKIGDPRLAAISSGQINSVTTTYKDGAVSGGLREALPALLFPVLFLLAIMLLGNQMLSATLEEKENRVTEMILTTIEPDRLIVGKIISLFIVGFVQFLVFSVPTVLGYIAFRDRMSLPNIDLSTLVFSPSRLIIGFLLLLGGFALVAGSLVALGAVMPTAKDAGPVFSAMILLVFMPLYASALIISDPSALIVRFFSIFPYSAPLTAMARNALGTLPVTTAIATIVWLFALAAVALVAAVRLFKYGSLSYGQRLSLRTLLPGGRERGGARG</sequence>
<feature type="transmembrane region" description="Helical" evidence="5">
    <location>
        <begin position="181"/>
        <end position="200"/>
    </location>
</feature>
<dbReference type="GO" id="GO:0016020">
    <property type="term" value="C:membrane"/>
    <property type="evidence" value="ECO:0007669"/>
    <property type="project" value="UniProtKB-SubCell"/>
</dbReference>
<evidence type="ECO:0000256" key="4">
    <source>
        <dbReference type="ARBA" id="ARBA00023136"/>
    </source>
</evidence>
<dbReference type="RefSeq" id="WP_091969137.1">
    <property type="nucleotide sequence ID" value="NZ_FOGZ01000010.1"/>
</dbReference>
<name>A0A1H9RYV2_9ACTN</name>
<dbReference type="STRING" id="64702.SAMN05443377_11055"/>
<evidence type="ECO:0000256" key="1">
    <source>
        <dbReference type="ARBA" id="ARBA00004141"/>
    </source>
</evidence>
<feature type="transmembrane region" description="Helical" evidence="5">
    <location>
        <begin position="24"/>
        <end position="44"/>
    </location>
</feature>
<evidence type="ECO:0000256" key="2">
    <source>
        <dbReference type="ARBA" id="ARBA00022692"/>
    </source>
</evidence>
<evidence type="ECO:0000256" key="3">
    <source>
        <dbReference type="ARBA" id="ARBA00022989"/>
    </source>
</evidence>
<dbReference type="AlphaFoldDB" id="A0A1H9RYV2"/>
<comment type="subcellular location">
    <subcellularLocation>
        <location evidence="1">Membrane</location>
        <topology evidence="1">Multi-pass membrane protein</topology>
    </subcellularLocation>
</comment>
<feature type="transmembrane region" description="Helical" evidence="5">
    <location>
        <begin position="229"/>
        <end position="254"/>
    </location>
</feature>
<feature type="domain" description="ABC-2 type transporter transmembrane" evidence="6">
    <location>
        <begin position="22"/>
        <end position="383"/>
    </location>
</feature>
<dbReference type="GO" id="GO:0140359">
    <property type="term" value="F:ABC-type transporter activity"/>
    <property type="evidence" value="ECO:0007669"/>
    <property type="project" value="InterPro"/>
</dbReference>
<evidence type="ECO:0000313" key="8">
    <source>
        <dbReference type="Proteomes" id="UP000198815"/>
    </source>
</evidence>